<reference evidence="7 8" key="1">
    <citation type="submission" date="2019-03" db="EMBL/GenBank/DDBJ databases">
        <title>Draft genome sequences of novel Actinobacteria.</title>
        <authorList>
            <person name="Sahin N."/>
            <person name="Ay H."/>
            <person name="Saygin H."/>
        </authorList>
    </citation>
    <scope>NUCLEOTIDE SEQUENCE [LARGE SCALE GENOMIC DNA]</scope>
    <source>
        <strain evidence="7 8">DSM 41900</strain>
    </source>
</reference>
<dbReference type="Gene3D" id="3.90.1720.10">
    <property type="entry name" value="endopeptidase domain like (from Nostoc punctiforme)"/>
    <property type="match status" value="1"/>
</dbReference>
<evidence type="ECO:0000313" key="8">
    <source>
        <dbReference type="Proteomes" id="UP000295345"/>
    </source>
</evidence>
<evidence type="ECO:0000256" key="2">
    <source>
        <dbReference type="ARBA" id="ARBA00022670"/>
    </source>
</evidence>
<dbReference type="Pfam" id="PF00877">
    <property type="entry name" value="NLPC_P60"/>
    <property type="match status" value="1"/>
</dbReference>
<dbReference type="OrthoDB" id="5177647at2"/>
<evidence type="ECO:0000259" key="6">
    <source>
        <dbReference type="PROSITE" id="PS51935"/>
    </source>
</evidence>
<dbReference type="Proteomes" id="UP000295345">
    <property type="component" value="Unassembled WGS sequence"/>
</dbReference>
<dbReference type="InterPro" id="IPR000064">
    <property type="entry name" value="NLP_P60_dom"/>
</dbReference>
<evidence type="ECO:0000256" key="1">
    <source>
        <dbReference type="ARBA" id="ARBA00007074"/>
    </source>
</evidence>
<feature type="domain" description="NlpC/P60" evidence="6">
    <location>
        <begin position="162"/>
        <end position="279"/>
    </location>
</feature>
<feature type="compositionally biased region" description="Basic and acidic residues" evidence="5">
    <location>
        <begin position="108"/>
        <end position="122"/>
    </location>
</feature>
<dbReference type="SUPFAM" id="SSF54001">
    <property type="entry name" value="Cysteine proteinases"/>
    <property type="match status" value="1"/>
</dbReference>
<dbReference type="PANTHER" id="PTHR47053">
    <property type="entry name" value="MUREIN DD-ENDOPEPTIDASE MEPH-RELATED"/>
    <property type="match status" value="1"/>
</dbReference>
<comment type="similarity">
    <text evidence="1">Belongs to the peptidase C40 family.</text>
</comment>
<dbReference type="PROSITE" id="PS51935">
    <property type="entry name" value="NLPC_P60"/>
    <property type="match status" value="1"/>
</dbReference>
<keyword evidence="3" id="KW-0378">Hydrolase</keyword>
<keyword evidence="8" id="KW-1185">Reference proteome</keyword>
<dbReference type="PANTHER" id="PTHR47053:SF1">
    <property type="entry name" value="MUREIN DD-ENDOPEPTIDASE MEPH-RELATED"/>
    <property type="match status" value="1"/>
</dbReference>
<dbReference type="GO" id="GO:0008234">
    <property type="term" value="F:cysteine-type peptidase activity"/>
    <property type="evidence" value="ECO:0007669"/>
    <property type="project" value="UniProtKB-KW"/>
</dbReference>
<keyword evidence="4" id="KW-0788">Thiol protease</keyword>
<accession>A0A4R4TNV1</accession>
<evidence type="ECO:0000256" key="4">
    <source>
        <dbReference type="ARBA" id="ARBA00022807"/>
    </source>
</evidence>
<keyword evidence="2" id="KW-0645">Protease</keyword>
<feature type="compositionally biased region" description="Low complexity" evidence="5">
    <location>
        <begin position="143"/>
        <end position="162"/>
    </location>
</feature>
<name>A0A4R4TNV1_9ACTN</name>
<protein>
    <submittedName>
        <fullName evidence="7">NlpC/P60 family protein</fullName>
    </submittedName>
</protein>
<comment type="caution">
    <text evidence="7">The sequence shown here is derived from an EMBL/GenBank/DDBJ whole genome shotgun (WGS) entry which is preliminary data.</text>
</comment>
<feature type="compositionally biased region" description="Low complexity" evidence="5">
    <location>
        <begin position="124"/>
        <end position="134"/>
    </location>
</feature>
<dbReference type="InterPro" id="IPR038765">
    <property type="entry name" value="Papain-like_cys_pep_sf"/>
</dbReference>
<dbReference type="AlphaFoldDB" id="A0A4R4TNV1"/>
<dbReference type="RefSeq" id="WP_132817365.1">
    <property type="nucleotide sequence ID" value="NZ_SMKI01000067.1"/>
</dbReference>
<organism evidence="7 8">
    <name type="scientific">Streptomyces hainanensis</name>
    <dbReference type="NCBI Taxonomy" id="402648"/>
    <lineage>
        <taxon>Bacteria</taxon>
        <taxon>Bacillati</taxon>
        <taxon>Actinomycetota</taxon>
        <taxon>Actinomycetes</taxon>
        <taxon>Kitasatosporales</taxon>
        <taxon>Streptomycetaceae</taxon>
        <taxon>Streptomyces</taxon>
    </lineage>
</organism>
<proteinExistence type="inferred from homology"/>
<dbReference type="EMBL" id="SMKI01000067">
    <property type="protein sequence ID" value="TDC76853.1"/>
    <property type="molecule type" value="Genomic_DNA"/>
</dbReference>
<gene>
    <name evidence="7" type="ORF">E1283_08830</name>
</gene>
<dbReference type="InterPro" id="IPR051202">
    <property type="entry name" value="Peptidase_C40"/>
</dbReference>
<sequence length="279" mass="28375">MSPIRYRGRHRKPSRSRTSNLIRGGVLTGVVGTVAVTGAATNSALAAEKPTERTGELPLLDGVLATSAAVAAEATQSYVSDAQLQQVRATAQDQAITQAQRAAAELRAAQEAEAERQAREAAEAEAAAQAAAEEAAAREAAAEAETVSAPAAETTSAPAPSGSGVAAVLDFVRAQVGDGYSLGSTGPNAWDCSSLMQAAFSQAGVSLPRVSQDQSTAGTQVSLDALQAGDILYWGGAGSAYHVAVYMGDGTFIGAQNSSTGVVQRDMDWDPPSGAVRVL</sequence>
<dbReference type="GO" id="GO:0006508">
    <property type="term" value="P:proteolysis"/>
    <property type="evidence" value="ECO:0007669"/>
    <property type="project" value="UniProtKB-KW"/>
</dbReference>
<evidence type="ECO:0000256" key="3">
    <source>
        <dbReference type="ARBA" id="ARBA00022801"/>
    </source>
</evidence>
<feature type="region of interest" description="Disordered" evidence="5">
    <location>
        <begin position="107"/>
        <end position="162"/>
    </location>
</feature>
<evidence type="ECO:0000256" key="5">
    <source>
        <dbReference type="SAM" id="MobiDB-lite"/>
    </source>
</evidence>
<evidence type="ECO:0000313" key="7">
    <source>
        <dbReference type="EMBL" id="TDC76853.1"/>
    </source>
</evidence>